<dbReference type="GO" id="GO:0008124">
    <property type="term" value="F:4-alpha-hydroxytetrahydrobiopterin dehydratase activity"/>
    <property type="evidence" value="ECO:0007669"/>
    <property type="project" value="UniProtKB-EC"/>
</dbReference>
<reference evidence="5 6" key="1">
    <citation type="submission" date="2019-11" db="EMBL/GenBank/DDBJ databases">
        <title>Type strains purchased from KCTC, JCM and DSMZ.</title>
        <authorList>
            <person name="Lu H."/>
        </authorList>
    </citation>
    <scope>NUCLEOTIDE SEQUENCE [LARGE SCALE GENOMIC DNA]</scope>
    <source>
        <strain evidence="5 6">KCTC 42409</strain>
    </source>
</reference>
<dbReference type="InterPro" id="IPR036428">
    <property type="entry name" value="PCD_sf"/>
</dbReference>
<evidence type="ECO:0000313" key="6">
    <source>
        <dbReference type="Proteomes" id="UP000484015"/>
    </source>
</evidence>
<dbReference type="AlphaFoldDB" id="A0A6L6Q3Q8"/>
<dbReference type="InterPro" id="IPR001533">
    <property type="entry name" value="Pterin_deHydtase"/>
</dbReference>
<dbReference type="Gene3D" id="3.30.1360.20">
    <property type="entry name" value="Transcriptional coactivator/pterin dehydratase"/>
    <property type="match status" value="1"/>
</dbReference>
<evidence type="ECO:0000256" key="4">
    <source>
        <dbReference type="ARBA" id="ARBA00023239"/>
    </source>
</evidence>
<keyword evidence="4" id="KW-0456">Lyase</keyword>
<evidence type="ECO:0000256" key="2">
    <source>
        <dbReference type="ARBA" id="ARBA00006472"/>
    </source>
</evidence>
<evidence type="ECO:0000256" key="1">
    <source>
        <dbReference type="ARBA" id="ARBA00001554"/>
    </source>
</evidence>
<dbReference type="PANTHER" id="PTHR42805">
    <property type="entry name" value="PTERIN-4-ALPHA-CARBINOLAMINE DEHYDRATASE-RELATED"/>
    <property type="match status" value="1"/>
</dbReference>
<evidence type="ECO:0000313" key="5">
    <source>
        <dbReference type="EMBL" id="MTW04477.1"/>
    </source>
</evidence>
<dbReference type="GO" id="GO:0006729">
    <property type="term" value="P:tetrahydrobiopterin biosynthetic process"/>
    <property type="evidence" value="ECO:0007669"/>
    <property type="project" value="InterPro"/>
</dbReference>
<organism evidence="5 6">
    <name type="scientific">Pseudoduganella ginsengisoli</name>
    <dbReference type="NCBI Taxonomy" id="1462440"/>
    <lineage>
        <taxon>Bacteria</taxon>
        <taxon>Pseudomonadati</taxon>
        <taxon>Pseudomonadota</taxon>
        <taxon>Betaproteobacteria</taxon>
        <taxon>Burkholderiales</taxon>
        <taxon>Oxalobacteraceae</taxon>
        <taxon>Telluria group</taxon>
        <taxon>Pseudoduganella</taxon>
    </lineage>
</organism>
<gene>
    <name evidence="5" type="ORF">GM668_20585</name>
</gene>
<dbReference type="Pfam" id="PF01329">
    <property type="entry name" value="Pterin_4a"/>
    <property type="match status" value="1"/>
</dbReference>
<sequence>MKIDSAKHLLALHCAPAKEALPDVEAARLAALLPNWALEFNEQRGKLVRTFAFADYYKTLAFVNALAYVTHAQDHHPELTVTYSRCVVRYDTHSVNNGKGGLSINDFICAAKADALVAEGQ</sequence>
<name>A0A6L6Q3Q8_9BURK</name>
<protein>
    <recommendedName>
        <fullName evidence="3">4a-hydroxytetrahydrobiopterin dehydratase</fullName>
        <ecNumber evidence="3">4.2.1.96</ecNumber>
    </recommendedName>
</protein>
<comment type="similarity">
    <text evidence="2">Belongs to the pterin-4-alpha-carbinolamine dehydratase family.</text>
</comment>
<comment type="caution">
    <text evidence="5">The sequence shown here is derived from an EMBL/GenBank/DDBJ whole genome shotgun (WGS) entry which is preliminary data.</text>
</comment>
<dbReference type="InterPro" id="IPR050376">
    <property type="entry name" value="Pterin-4-alpha-carb_dehyd"/>
</dbReference>
<dbReference type="RefSeq" id="WP_155440824.1">
    <property type="nucleotide sequence ID" value="NZ_WNLA01000015.1"/>
</dbReference>
<dbReference type="Proteomes" id="UP000484015">
    <property type="component" value="Unassembled WGS sequence"/>
</dbReference>
<accession>A0A6L6Q3Q8</accession>
<dbReference type="OrthoDB" id="9794987at2"/>
<dbReference type="EMBL" id="WNLA01000015">
    <property type="protein sequence ID" value="MTW04477.1"/>
    <property type="molecule type" value="Genomic_DNA"/>
</dbReference>
<dbReference type="PANTHER" id="PTHR42805:SF1">
    <property type="entry name" value="PTERIN-4-ALPHA-CARBINOLAMINE DEHYDRATASE-RELATED"/>
    <property type="match status" value="1"/>
</dbReference>
<dbReference type="EC" id="4.2.1.96" evidence="3"/>
<keyword evidence="6" id="KW-1185">Reference proteome</keyword>
<proteinExistence type="inferred from homology"/>
<dbReference type="SUPFAM" id="SSF55248">
    <property type="entry name" value="PCD-like"/>
    <property type="match status" value="1"/>
</dbReference>
<comment type="catalytic activity">
    <reaction evidence="1">
        <text>(4aS,6R)-4a-hydroxy-L-erythro-5,6,7,8-tetrahydrobiopterin = (6R)-L-erythro-6,7-dihydrobiopterin + H2O</text>
        <dbReference type="Rhea" id="RHEA:11920"/>
        <dbReference type="ChEBI" id="CHEBI:15377"/>
        <dbReference type="ChEBI" id="CHEBI:15642"/>
        <dbReference type="ChEBI" id="CHEBI:43120"/>
        <dbReference type="EC" id="4.2.1.96"/>
    </reaction>
</comment>
<evidence type="ECO:0000256" key="3">
    <source>
        <dbReference type="ARBA" id="ARBA00013252"/>
    </source>
</evidence>